<gene>
    <name evidence="1" type="ORF">sscle_04g032460</name>
</gene>
<name>A0A1D9Q0N7_SCLS1</name>
<protein>
    <submittedName>
        <fullName evidence="1">Uncharacterized protein</fullName>
    </submittedName>
</protein>
<dbReference type="VEuPathDB" id="FungiDB:sscle_04g032460"/>
<dbReference type="EMBL" id="CP017817">
    <property type="protein sequence ID" value="APA08476.1"/>
    <property type="molecule type" value="Genomic_DNA"/>
</dbReference>
<sequence length="56" mass="6452">MAFQISKVPSESDDQETISAELTSFEFPDDLDMISLLDATLLLKKYFMDSWCRKNS</sequence>
<evidence type="ECO:0000313" key="2">
    <source>
        <dbReference type="Proteomes" id="UP000177798"/>
    </source>
</evidence>
<proteinExistence type="predicted"/>
<reference evidence="2" key="1">
    <citation type="journal article" date="2017" name="Genome Biol. Evol.">
        <title>The complete genome sequence of the phytopathogenic fungus Sclerotinia sclerotiorum reveals insights into the genome architecture of broad host range pathogens.</title>
        <authorList>
            <person name="Derbyshire M."/>
            <person name="Denton-Giles M."/>
            <person name="Hegedus D."/>
            <person name="Seifbarghy S."/>
            <person name="Rollins J."/>
            <person name="van Kan J."/>
            <person name="Seidl M.F."/>
            <person name="Faino L."/>
            <person name="Mbengue M."/>
            <person name="Navaud O."/>
            <person name="Raffaele S."/>
            <person name="Hammond-Kosack K."/>
            <person name="Heard S."/>
            <person name="Oliver R."/>
        </authorList>
    </citation>
    <scope>NUCLEOTIDE SEQUENCE [LARGE SCALE GENOMIC DNA]</scope>
    <source>
        <strain evidence="2">ATCC 18683 / 1980 / Ss-1</strain>
    </source>
</reference>
<dbReference type="AlphaFoldDB" id="A0A1D9Q0N7"/>
<dbReference type="KEGG" id="ssl:SS1G_02171"/>
<organism evidence="1 2">
    <name type="scientific">Sclerotinia sclerotiorum (strain ATCC 18683 / 1980 / Ss-1)</name>
    <name type="common">White mold</name>
    <name type="synonym">Whetzelinia sclerotiorum</name>
    <dbReference type="NCBI Taxonomy" id="665079"/>
    <lineage>
        <taxon>Eukaryota</taxon>
        <taxon>Fungi</taxon>
        <taxon>Dikarya</taxon>
        <taxon>Ascomycota</taxon>
        <taxon>Pezizomycotina</taxon>
        <taxon>Leotiomycetes</taxon>
        <taxon>Helotiales</taxon>
        <taxon>Sclerotiniaceae</taxon>
        <taxon>Sclerotinia</taxon>
    </lineage>
</organism>
<evidence type="ECO:0000313" key="1">
    <source>
        <dbReference type="EMBL" id="APA08476.1"/>
    </source>
</evidence>
<dbReference type="Proteomes" id="UP000177798">
    <property type="component" value="Chromosome 4"/>
</dbReference>
<dbReference type="RefSeq" id="XP_001595956.1">
    <property type="nucleotide sequence ID" value="XM_001595906.1"/>
</dbReference>
<accession>A0A1D9Q0N7</accession>